<dbReference type="EnsemblMetazoa" id="ASIC003354-RA">
    <property type="protein sequence ID" value="ASIC003354-PA"/>
    <property type="gene ID" value="ASIC003354"/>
</dbReference>
<sequence>MQTGGRRNATTLASTALPVPSGSCPSVPFPPEGTPVSKLPEQEQEQQQQAAAAYETIRHGRK</sequence>
<evidence type="ECO:0000313" key="3">
    <source>
        <dbReference type="EnsemblMetazoa" id="ASIC003354-PA"/>
    </source>
</evidence>
<organism evidence="2">
    <name type="scientific">Anopheles sinensis</name>
    <name type="common">Mosquito</name>
    <dbReference type="NCBI Taxonomy" id="74873"/>
    <lineage>
        <taxon>Eukaryota</taxon>
        <taxon>Metazoa</taxon>
        <taxon>Ecdysozoa</taxon>
        <taxon>Arthropoda</taxon>
        <taxon>Hexapoda</taxon>
        <taxon>Insecta</taxon>
        <taxon>Pterygota</taxon>
        <taxon>Neoptera</taxon>
        <taxon>Endopterygota</taxon>
        <taxon>Diptera</taxon>
        <taxon>Nematocera</taxon>
        <taxon>Culicoidea</taxon>
        <taxon>Culicidae</taxon>
        <taxon>Anophelinae</taxon>
        <taxon>Anopheles</taxon>
    </lineage>
</organism>
<accession>A0A084VE26</accession>
<feature type="compositionally biased region" description="Polar residues" evidence="1">
    <location>
        <begin position="1"/>
        <end position="14"/>
    </location>
</feature>
<dbReference type="Proteomes" id="UP000030765">
    <property type="component" value="Unassembled WGS sequence"/>
</dbReference>
<dbReference type="AlphaFoldDB" id="A0A084VE26"/>
<keyword evidence="4" id="KW-1185">Reference proteome</keyword>
<gene>
    <name evidence="2" type="ORF">ZHAS_00003354</name>
</gene>
<feature type="region of interest" description="Disordered" evidence="1">
    <location>
        <begin position="1"/>
        <end position="62"/>
    </location>
</feature>
<protein>
    <submittedName>
        <fullName evidence="2 3">Uncharacterized protein</fullName>
    </submittedName>
</protein>
<name>A0A084VE26_ANOSI</name>
<reference evidence="2 4" key="1">
    <citation type="journal article" date="2014" name="BMC Genomics">
        <title>Genome sequence of Anopheles sinensis provides insight into genetics basis of mosquito competence for malaria parasites.</title>
        <authorList>
            <person name="Zhou D."/>
            <person name="Zhang D."/>
            <person name="Ding G."/>
            <person name="Shi L."/>
            <person name="Hou Q."/>
            <person name="Ye Y."/>
            <person name="Xu Y."/>
            <person name="Zhou H."/>
            <person name="Xiong C."/>
            <person name="Li S."/>
            <person name="Yu J."/>
            <person name="Hong S."/>
            <person name="Yu X."/>
            <person name="Zou P."/>
            <person name="Chen C."/>
            <person name="Chang X."/>
            <person name="Wang W."/>
            <person name="Lv Y."/>
            <person name="Sun Y."/>
            <person name="Ma L."/>
            <person name="Shen B."/>
            <person name="Zhu C."/>
        </authorList>
    </citation>
    <scope>NUCLEOTIDE SEQUENCE [LARGE SCALE GENOMIC DNA]</scope>
</reference>
<evidence type="ECO:0000313" key="2">
    <source>
        <dbReference type="EMBL" id="KFB36220.1"/>
    </source>
</evidence>
<dbReference type="EMBL" id="KE524773">
    <property type="protein sequence ID" value="KFB36220.1"/>
    <property type="molecule type" value="Genomic_DNA"/>
</dbReference>
<dbReference type="VEuPathDB" id="VectorBase:ASIC003354"/>
<evidence type="ECO:0000256" key="1">
    <source>
        <dbReference type="SAM" id="MobiDB-lite"/>
    </source>
</evidence>
<reference evidence="3" key="2">
    <citation type="submission" date="2020-05" db="UniProtKB">
        <authorList>
            <consortium name="EnsemblMetazoa"/>
        </authorList>
    </citation>
    <scope>IDENTIFICATION</scope>
</reference>
<proteinExistence type="predicted"/>
<evidence type="ECO:0000313" key="4">
    <source>
        <dbReference type="Proteomes" id="UP000030765"/>
    </source>
</evidence>
<dbReference type="EMBL" id="ATLV01012219">
    <property type="status" value="NOT_ANNOTATED_CDS"/>
    <property type="molecule type" value="Genomic_DNA"/>
</dbReference>